<evidence type="ECO:0000256" key="1">
    <source>
        <dbReference type="ARBA" id="ARBA00009617"/>
    </source>
</evidence>
<feature type="transmembrane region" description="Helical" evidence="2">
    <location>
        <begin position="355"/>
        <end position="381"/>
    </location>
</feature>
<dbReference type="PANTHER" id="PTHR11328">
    <property type="entry name" value="MAJOR FACILITATOR SUPERFAMILY DOMAIN-CONTAINING PROTEIN"/>
    <property type="match status" value="1"/>
</dbReference>
<keyword evidence="2" id="KW-0472">Membrane</keyword>
<evidence type="ECO:0000313" key="3">
    <source>
        <dbReference type="EMBL" id="ABS64221.1"/>
    </source>
</evidence>
<dbReference type="Pfam" id="PF13347">
    <property type="entry name" value="MFS_2"/>
    <property type="match status" value="1"/>
</dbReference>
<feature type="transmembrane region" description="Helical" evidence="2">
    <location>
        <begin position="180"/>
        <end position="199"/>
    </location>
</feature>
<comment type="similarity">
    <text evidence="1">Belongs to the sodium:galactoside symporter (TC 2.A.2) family.</text>
</comment>
<keyword evidence="2" id="KW-1133">Transmembrane helix</keyword>
<dbReference type="EMBL" id="CP000774">
    <property type="protein sequence ID" value="ABS64221.1"/>
    <property type="molecule type" value="Genomic_DNA"/>
</dbReference>
<organism evidence="3 4">
    <name type="scientific">Parvibaculum lavamentivorans (strain DS-1 / DSM 13023 / NCIMB 13966)</name>
    <dbReference type="NCBI Taxonomy" id="402881"/>
    <lineage>
        <taxon>Bacteria</taxon>
        <taxon>Pseudomonadati</taxon>
        <taxon>Pseudomonadota</taxon>
        <taxon>Alphaproteobacteria</taxon>
        <taxon>Hyphomicrobiales</taxon>
        <taxon>Parvibaculaceae</taxon>
        <taxon>Parvibaculum</taxon>
    </lineage>
</organism>
<reference evidence="3 4" key="1">
    <citation type="journal article" date="2011" name="Stand. Genomic Sci.">
        <title>Complete genome sequence of Parvibaculum lavamentivorans type strain (DS-1(T)).</title>
        <authorList>
            <person name="Schleheck D."/>
            <person name="Weiss M."/>
            <person name="Pitluck S."/>
            <person name="Bruce D."/>
            <person name="Land M.L."/>
            <person name="Han S."/>
            <person name="Saunders E."/>
            <person name="Tapia R."/>
            <person name="Detter C."/>
            <person name="Brettin T."/>
            <person name="Han J."/>
            <person name="Woyke T."/>
            <person name="Goodwin L."/>
            <person name="Pennacchio L."/>
            <person name="Nolan M."/>
            <person name="Cook A.M."/>
            <person name="Kjelleberg S."/>
            <person name="Thomas T."/>
        </authorList>
    </citation>
    <scope>NUCLEOTIDE SEQUENCE [LARGE SCALE GENOMIC DNA]</scope>
    <source>
        <strain evidence="4">DS-1 / DSM 13023 / NCIMB 13966</strain>
    </source>
</reference>
<keyword evidence="2" id="KW-0812">Transmembrane</keyword>
<dbReference type="GO" id="GO:0015293">
    <property type="term" value="F:symporter activity"/>
    <property type="evidence" value="ECO:0007669"/>
    <property type="project" value="InterPro"/>
</dbReference>
<evidence type="ECO:0000256" key="2">
    <source>
        <dbReference type="SAM" id="Phobius"/>
    </source>
</evidence>
<dbReference type="RefSeq" id="WP_012111533.1">
    <property type="nucleotide sequence ID" value="NC_009719.1"/>
</dbReference>
<feature type="transmembrane region" description="Helical" evidence="2">
    <location>
        <begin position="105"/>
        <end position="128"/>
    </location>
</feature>
<dbReference type="Proteomes" id="UP000006377">
    <property type="component" value="Chromosome"/>
</dbReference>
<gene>
    <name evidence="3" type="ordered locus">Plav_2613</name>
</gene>
<feature type="transmembrane region" description="Helical" evidence="2">
    <location>
        <begin position="260"/>
        <end position="279"/>
    </location>
</feature>
<dbReference type="eggNOG" id="COG2211">
    <property type="taxonomic scope" value="Bacteria"/>
</dbReference>
<dbReference type="PANTHER" id="PTHR11328:SF24">
    <property type="entry name" value="MAJOR FACILITATOR SUPERFAMILY (MFS) PROFILE DOMAIN-CONTAINING PROTEIN"/>
    <property type="match status" value="1"/>
</dbReference>
<feature type="transmembrane region" description="Helical" evidence="2">
    <location>
        <begin position="401"/>
        <end position="424"/>
    </location>
</feature>
<dbReference type="KEGG" id="pla:Plav_2613"/>
<dbReference type="HOGENOM" id="CLU_027408_8_0_5"/>
<keyword evidence="4" id="KW-1185">Reference proteome</keyword>
<name>A7HWD8_PARL1</name>
<dbReference type="GO" id="GO:0008643">
    <property type="term" value="P:carbohydrate transport"/>
    <property type="evidence" value="ECO:0007669"/>
    <property type="project" value="InterPro"/>
</dbReference>
<accession>A7HWD8</accession>
<feature type="transmembrane region" description="Helical" evidence="2">
    <location>
        <begin position="228"/>
        <end position="248"/>
    </location>
</feature>
<dbReference type="OrthoDB" id="181905at2"/>
<dbReference type="AlphaFoldDB" id="A7HWD8"/>
<feature type="transmembrane region" description="Helical" evidence="2">
    <location>
        <begin position="291"/>
        <end position="308"/>
    </location>
</feature>
<feature type="transmembrane region" description="Helical" evidence="2">
    <location>
        <begin position="149"/>
        <end position="168"/>
    </location>
</feature>
<dbReference type="InterPro" id="IPR039672">
    <property type="entry name" value="MFS_2"/>
</dbReference>
<feature type="transmembrane region" description="Helical" evidence="2">
    <location>
        <begin position="79"/>
        <end position="99"/>
    </location>
</feature>
<feature type="transmembrane region" description="Helical" evidence="2">
    <location>
        <begin position="314"/>
        <end position="334"/>
    </location>
</feature>
<dbReference type="STRING" id="402881.Plav_2613"/>
<evidence type="ECO:0000313" key="4">
    <source>
        <dbReference type="Proteomes" id="UP000006377"/>
    </source>
</evidence>
<dbReference type="InterPro" id="IPR036259">
    <property type="entry name" value="MFS_trans_sf"/>
</dbReference>
<sequence>MTRLSSWRLAAFSGPAIPIGALGLPIGVYLPHFYAGPMGLGLAAVGTIFMLARFWDVFTDPAMGVLSDKFPSRWGRRRHWIVLSVPILMLSAYMVFVPTAPVSSFYLLAWMFFLYIGWTLLTLSHMAWAAELSDDYNERSRIQGFREAFQLLGVPLVLLLPAMIERMGPENMEAARVASMGWFIIIVLPIAIGLNLWLVPEKKAKPERHVSFIASVVPLFRNSPLRRLLAADFLSGFAGTALASMYMYEATLVWGVGSSASLLLLLYFFGGIGFIPLVLKLSYYLGKHRTVVVAGLFNVCFPPVIFLIPFGNVWVAAAVLFFLGVNVGTTTTLYRSMMADVADLDELETGQKRTGLFYALLTLTQKIGGAVAVGVVFWTLALIGFNPEGENAPGAVQGLSYVFVAVPMICNALVAAIIWFYPIGLKEQAELRRKLDERFVEEVEQTERVPNLP</sequence>
<proteinExistence type="inferred from homology"/>
<protein>
    <submittedName>
        <fullName evidence="3">Sodium:galactoside symporter family protein</fullName>
    </submittedName>
</protein>
<dbReference type="GO" id="GO:0005886">
    <property type="term" value="C:plasma membrane"/>
    <property type="evidence" value="ECO:0007669"/>
    <property type="project" value="TreeGrafter"/>
</dbReference>
<dbReference type="SUPFAM" id="SSF103473">
    <property type="entry name" value="MFS general substrate transporter"/>
    <property type="match status" value="1"/>
</dbReference>
<feature type="transmembrane region" description="Helical" evidence="2">
    <location>
        <begin position="33"/>
        <end position="58"/>
    </location>
</feature>
<dbReference type="Gene3D" id="1.20.1250.20">
    <property type="entry name" value="MFS general substrate transporter like domains"/>
    <property type="match status" value="2"/>
</dbReference>